<accession>A0A4Y2FK16</accession>
<keyword evidence="2" id="KW-1185">Reference proteome</keyword>
<sequence>MQHLIELFWHNTVIISLSVSEISFLFELDPIYTGTIAGLNKGPRDPNKISSSLDNLKGTRMRTPWECGVELKSLSLLFYFLCLSMYAFDVRMSPADEIRWSPVVTCFRQ</sequence>
<protein>
    <submittedName>
        <fullName evidence="1">Uncharacterized protein</fullName>
    </submittedName>
</protein>
<gene>
    <name evidence="1" type="ORF">AVEN_257998_1</name>
</gene>
<comment type="caution">
    <text evidence="1">The sequence shown here is derived from an EMBL/GenBank/DDBJ whole genome shotgun (WGS) entry which is preliminary data.</text>
</comment>
<organism evidence="1 2">
    <name type="scientific">Araneus ventricosus</name>
    <name type="common">Orbweaver spider</name>
    <name type="synonym">Epeira ventricosa</name>
    <dbReference type="NCBI Taxonomy" id="182803"/>
    <lineage>
        <taxon>Eukaryota</taxon>
        <taxon>Metazoa</taxon>
        <taxon>Ecdysozoa</taxon>
        <taxon>Arthropoda</taxon>
        <taxon>Chelicerata</taxon>
        <taxon>Arachnida</taxon>
        <taxon>Araneae</taxon>
        <taxon>Araneomorphae</taxon>
        <taxon>Entelegynae</taxon>
        <taxon>Araneoidea</taxon>
        <taxon>Araneidae</taxon>
        <taxon>Araneus</taxon>
    </lineage>
</organism>
<proteinExistence type="predicted"/>
<dbReference type="AlphaFoldDB" id="A0A4Y2FK16"/>
<reference evidence="1 2" key="1">
    <citation type="journal article" date="2019" name="Sci. Rep.">
        <title>Orb-weaving spider Araneus ventricosus genome elucidates the spidroin gene catalogue.</title>
        <authorList>
            <person name="Kono N."/>
            <person name="Nakamura H."/>
            <person name="Ohtoshi R."/>
            <person name="Moran D.A.P."/>
            <person name="Shinohara A."/>
            <person name="Yoshida Y."/>
            <person name="Fujiwara M."/>
            <person name="Mori M."/>
            <person name="Tomita M."/>
            <person name="Arakawa K."/>
        </authorList>
    </citation>
    <scope>NUCLEOTIDE SEQUENCE [LARGE SCALE GENOMIC DNA]</scope>
</reference>
<dbReference type="EMBL" id="BGPR01250626">
    <property type="protein sequence ID" value="GBM40916.1"/>
    <property type="molecule type" value="Genomic_DNA"/>
</dbReference>
<evidence type="ECO:0000313" key="1">
    <source>
        <dbReference type="EMBL" id="GBM40916.1"/>
    </source>
</evidence>
<evidence type="ECO:0000313" key="2">
    <source>
        <dbReference type="Proteomes" id="UP000499080"/>
    </source>
</evidence>
<dbReference type="Proteomes" id="UP000499080">
    <property type="component" value="Unassembled WGS sequence"/>
</dbReference>
<name>A0A4Y2FK16_ARAVE</name>